<evidence type="ECO:0000256" key="1">
    <source>
        <dbReference type="SAM" id="MobiDB-lite"/>
    </source>
</evidence>
<organism evidence="2">
    <name type="scientific">Arundo donax</name>
    <name type="common">Giant reed</name>
    <name type="synonym">Donax arundinaceus</name>
    <dbReference type="NCBI Taxonomy" id="35708"/>
    <lineage>
        <taxon>Eukaryota</taxon>
        <taxon>Viridiplantae</taxon>
        <taxon>Streptophyta</taxon>
        <taxon>Embryophyta</taxon>
        <taxon>Tracheophyta</taxon>
        <taxon>Spermatophyta</taxon>
        <taxon>Magnoliopsida</taxon>
        <taxon>Liliopsida</taxon>
        <taxon>Poales</taxon>
        <taxon>Poaceae</taxon>
        <taxon>PACMAD clade</taxon>
        <taxon>Arundinoideae</taxon>
        <taxon>Arundineae</taxon>
        <taxon>Arundo</taxon>
    </lineage>
</organism>
<accession>A0A0A9C0D1</accession>
<protein>
    <submittedName>
        <fullName evidence="2">Uncharacterized protein</fullName>
    </submittedName>
</protein>
<name>A0A0A9C0D1_ARUDO</name>
<proteinExistence type="predicted"/>
<sequence>MALATSRRDGGVETASDPSLGLLTEARLPRATRVKNKAPAPIQITAEQILREARDRREPRIPARPCGRSPTPTSSPIIAFKSSRGSWTPSAARRGAAPPRRGPSTPNGMSGRGTSPARSPPRPATKRSG</sequence>
<feature type="compositionally biased region" description="Low complexity" evidence="1">
    <location>
        <begin position="89"/>
        <end position="104"/>
    </location>
</feature>
<feature type="compositionally biased region" description="Basic and acidic residues" evidence="1">
    <location>
        <begin position="1"/>
        <end position="11"/>
    </location>
</feature>
<feature type="compositionally biased region" description="Basic and acidic residues" evidence="1">
    <location>
        <begin position="50"/>
        <end position="61"/>
    </location>
</feature>
<feature type="region of interest" description="Disordered" evidence="1">
    <location>
        <begin position="1"/>
        <end position="24"/>
    </location>
</feature>
<dbReference type="EMBL" id="GBRH01231030">
    <property type="protein sequence ID" value="JAD66865.1"/>
    <property type="molecule type" value="Transcribed_RNA"/>
</dbReference>
<feature type="region of interest" description="Disordered" evidence="1">
    <location>
        <begin position="50"/>
        <end position="129"/>
    </location>
</feature>
<reference evidence="2" key="1">
    <citation type="submission" date="2014-09" db="EMBL/GenBank/DDBJ databases">
        <authorList>
            <person name="Magalhaes I.L.F."/>
            <person name="Oliveira U."/>
            <person name="Santos F.R."/>
            <person name="Vidigal T.H.D.A."/>
            <person name="Brescovit A.D."/>
            <person name="Santos A.J."/>
        </authorList>
    </citation>
    <scope>NUCLEOTIDE SEQUENCE</scope>
    <source>
        <tissue evidence="2">Shoot tissue taken approximately 20 cm above the soil surface</tissue>
    </source>
</reference>
<reference evidence="2" key="2">
    <citation type="journal article" date="2015" name="Data Brief">
        <title>Shoot transcriptome of the giant reed, Arundo donax.</title>
        <authorList>
            <person name="Barrero R.A."/>
            <person name="Guerrero F.D."/>
            <person name="Moolhuijzen P."/>
            <person name="Goolsby J.A."/>
            <person name="Tidwell J."/>
            <person name="Bellgard S.E."/>
            <person name="Bellgard M.I."/>
        </authorList>
    </citation>
    <scope>NUCLEOTIDE SEQUENCE</scope>
    <source>
        <tissue evidence="2">Shoot tissue taken approximately 20 cm above the soil surface</tissue>
    </source>
</reference>
<dbReference type="AlphaFoldDB" id="A0A0A9C0D1"/>
<evidence type="ECO:0000313" key="2">
    <source>
        <dbReference type="EMBL" id="JAD66865.1"/>
    </source>
</evidence>
<feature type="compositionally biased region" description="Polar residues" evidence="1">
    <location>
        <begin position="105"/>
        <end position="117"/>
    </location>
</feature>